<dbReference type="RefSeq" id="WP_099278224.1">
    <property type="nucleotide sequence ID" value="NZ_CANMUC010000014.1"/>
</dbReference>
<dbReference type="OrthoDB" id="7855130at2"/>
<evidence type="ECO:0000313" key="2">
    <source>
        <dbReference type="Proteomes" id="UP000221860"/>
    </source>
</evidence>
<sequence length="126" mass="14822">MSQFIERHARLFREGRIEEMLDDCDYPLPVQGMSGISVLATRETYRSWLLSWQRDLGALRMQESELRVHTLELPRKGRFRVWIERSFESACGAERIEINVIYYCRFDAPRPVIEMIEFGAPPEPDG</sequence>
<organism evidence="1 2">
    <name type="scientific">Limimaricola cinnabarinus</name>
    <dbReference type="NCBI Taxonomy" id="1125964"/>
    <lineage>
        <taxon>Bacteria</taxon>
        <taxon>Pseudomonadati</taxon>
        <taxon>Pseudomonadota</taxon>
        <taxon>Alphaproteobacteria</taxon>
        <taxon>Rhodobacterales</taxon>
        <taxon>Paracoccaceae</taxon>
        <taxon>Limimaricola</taxon>
    </lineage>
</organism>
<comment type="caution">
    <text evidence="1">The sequence shown here is derived from an EMBL/GenBank/DDBJ whole genome shotgun (WGS) entry which is preliminary data.</text>
</comment>
<protein>
    <recommendedName>
        <fullName evidence="3">SnoaL-like domain-containing protein</fullName>
    </recommendedName>
</protein>
<dbReference type="AlphaFoldDB" id="A0A2G1MD19"/>
<accession>A0A2G1MD19</accession>
<reference evidence="1 2" key="1">
    <citation type="submission" date="2017-08" db="EMBL/GenBank/DDBJ databases">
        <title>Draft Genome Sequence of Loktanella cinnabarina Strain XM1, Isolated from Coastal Surface Water.</title>
        <authorList>
            <person name="Ma R."/>
            <person name="Wang J."/>
            <person name="Wang Q."/>
            <person name="Ma Z."/>
            <person name="Li J."/>
            <person name="Chen L."/>
        </authorList>
    </citation>
    <scope>NUCLEOTIDE SEQUENCE [LARGE SCALE GENOMIC DNA]</scope>
    <source>
        <strain evidence="1 2">XM1</strain>
    </source>
</reference>
<dbReference type="EMBL" id="NQWH01000031">
    <property type="protein sequence ID" value="PHP26625.1"/>
    <property type="molecule type" value="Genomic_DNA"/>
</dbReference>
<evidence type="ECO:0000313" key="1">
    <source>
        <dbReference type="EMBL" id="PHP26625.1"/>
    </source>
</evidence>
<dbReference type="Proteomes" id="UP000221860">
    <property type="component" value="Unassembled WGS sequence"/>
</dbReference>
<proteinExistence type="predicted"/>
<keyword evidence="2" id="KW-1185">Reference proteome</keyword>
<name>A0A2G1MD19_9RHOB</name>
<gene>
    <name evidence="1" type="ORF">CJ301_15210</name>
</gene>
<evidence type="ECO:0008006" key="3">
    <source>
        <dbReference type="Google" id="ProtNLM"/>
    </source>
</evidence>